<name>A0A0M9WLX8_RHORH</name>
<evidence type="ECO:0000313" key="3">
    <source>
        <dbReference type="Proteomes" id="UP000037712"/>
    </source>
</evidence>
<accession>A0A0M9WLX8</accession>
<dbReference type="PATRIC" id="fig|1441923.3.peg.5004"/>
<dbReference type="RefSeq" id="WP_054374718.1">
    <property type="nucleotide sequence ID" value="NZ_AZYO01000088.1"/>
</dbReference>
<comment type="caution">
    <text evidence="2">The sequence shown here is derived from an EMBL/GenBank/DDBJ whole genome shotgun (WGS) entry which is preliminary data.</text>
</comment>
<evidence type="ECO:0000313" key="2">
    <source>
        <dbReference type="EMBL" id="KOS53897.1"/>
    </source>
</evidence>
<dbReference type="EMBL" id="AZYO01000088">
    <property type="protein sequence ID" value="KOS53897.1"/>
    <property type="molecule type" value="Genomic_DNA"/>
</dbReference>
<proteinExistence type="predicted"/>
<organism evidence="2 3">
    <name type="scientific">Rhodococcus rhodochrous KG-21</name>
    <dbReference type="NCBI Taxonomy" id="1441923"/>
    <lineage>
        <taxon>Bacteria</taxon>
        <taxon>Bacillati</taxon>
        <taxon>Actinomycetota</taxon>
        <taxon>Actinomycetes</taxon>
        <taxon>Mycobacteriales</taxon>
        <taxon>Nocardiaceae</taxon>
        <taxon>Rhodococcus</taxon>
    </lineage>
</organism>
<keyword evidence="1" id="KW-0812">Transmembrane</keyword>
<dbReference type="Proteomes" id="UP000037712">
    <property type="component" value="Unassembled WGS sequence"/>
</dbReference>
<feature type="transmembrane region" description="Helical" evidence="1">
    <location>
        <begin position="84"/>
        <end position="102"/>
    </location>
</feature>
<feature type="transmembrane region" description="Helical" evidence="1">
    <location>
        <begin position="22"/>
        <end position="45"/>
    </location>
</feature>
<reference evidence="2 3" key="1">
    <citation type="journal article" date="2015" name="Genome Announc.">
        <title>Draft Genome Sequence of Rhodococcus rhodochrous Strain KG-21, a Soil Isolate from Oil Fields of Krishna-Godavari Basin, India.</title>
        <authorList>
            <person name="Dawar C."/>
            <person name="Aggarwal R.K."/>
        </authorList>
    </citation>
    <scope>NUCLEOTIDE SEQUENCE [LARGE SCALE GENOMIC DNA]</scope>
    <source>
        <strain evidence="2 3">KG-21</strain>
    </source>
</reference>
<gene>
    <name evidence="2" type="ORF">Z051_23025</name>
</gene>
<keyword evidence="1" id="KW-1133">Transmembrane helix</keyword>
<sequence>MIRPVLPSGISQRLDRIGFWEAATWSLPLAAGGGASLFVGIVAAIGTIDYRANPTEGWILAVVAAVMAAIAAVLARSRVERRRGIALGVGGAAVVLCVVWSLS</sequence>
<dbReference type="AlphaFoldDB" id="A0A0M9WLX8"/>
<reference evidence="3" key="2">
    <citation type="submission" date="2015-01" db="EMBL/GenBank/DDBJ databases">
        <title>Draft genome sequence of potential hydrocarbon metabolising strain of Rhodococcus rhodochrous.</title>
        <authorList>
            <person name="Aggarwal R.K."/>
            <person name="Dawar C."/>
        </authorList>
    </citation>
    <scope>NUCLEOTIDE SEQUENCE [LARGE SCALE GENOMIC DNA]</scope>
    <source>
        <strain evidence="3">KG-21</strain>
    </source>
</reference>
<feature type="transmembrane region" description="Helical" evidence="1">
    <location>
        <begin position="57"/>
        <end position="75"/>
    </location>
</feature>
<protein>
    <submittedName>
        <fullName evidence="2">Uncharacterized protein</fullName>
    </submittedName>
</protein>
<keyword evidence="1" id="KW-0472">Membrane</keyword>
<evidence type="ECO:0000256" key="1">
    <source>
        <dbReference type="SAM" id="Phobius"/>
    </source>
</evidence>